<reference evidence="1 2" key="1">
    <citation type="journal article" date="2010" name="BMC Genomics">
        <title>Genome comparison of the epiphytic bacteria Erwinia billingiae and E. tasmaniensis with the pear pathogen E. pyrifoliae.</title>
        <authorList>
            <person name="Kube M."/>
            <person name="Migdoll A.M."/>
            <person name="Gehring I."/>
            <person name="Heitmann K."/>
            <person name="Mayer Y."/>
            <person name="Kuhl H."/>
            <person name="Knaust F."/>
            <person name="Geider K."/>
            <person name="Reinhardt R."/>
        </authorList>
    </citation>
    <scope>NUCLEOTIDE SEQUENCE [LARGE SCALE GENOMIC DNA]</scope>
    <source>
        <strain evidence="1 2">Eb661</strain>
        <plasmid evidence="1">pEB170</plasmid>
    </source>
</reference>
<evidence type="ECO:0000313" key="2">
    <source>
        <dbReference type="Proteomes" id="UP000008793"/>
    </source>
</evidence>
<dbReference type="KEGG" id="ebi:EbC_pEb17201370"/>
<dbReference type="EMBL" id="FP236830">
    <property type="protein sequence ID" value="CAX53590.1"/>
    <property type="molecule type" value="Genomic_DNA"/>
</dbReference>
<evidence type="ECO:0000313" key="1">
    <source>
        <dbReference type="EMBL" id="CAX53590.1"/>
    </source>
</evidence>
<proteinExistence type="predicted"/>
<protein>
    <submittedName>
        <fullName evidence="1">Uncharacterized protein</fullName>
    </submittedName>
</protein>
<keyword evidence="1" id="KW-0614">Plasmid</keyword>
<accession>D8MJZ2</accession>
<gene>
    <name evidence="1" type="ordered locus">EbC_pEb17201370</name>
</gene>
<dbReference type="AlphaFoldDB" id="D8MJZ2"/>
<organism evidence="2">
    <name type="scientific">Erwinia billingiae (strain Eb661)</name>
    <dbReference type="NCBI Taxonomy" id="634500"/>
    <lineage>
        <taxon>Bacteria</taxon>
        <taxon>Pseudomonadati</taxon>
        <taxon>Pseudomonadota</taxon>
        <taxon>Gammaproteobacteria</taxon>
        <taxon>Enterobacterales</taxon>
        <taxon>Erwiniaceae</taxon>
        <taxon>Erwinia</taxon>
    </lineage>
</organism>
<name>D8MJZ2_ERWBE</name>
<dbReference type="HOGENOM" id="CLU_3167857_0_0_6"/>
<keyword evidence="2" id="KW-1185">Reference proteome</keyword>
<sequence length="47" mass="5313">MLTVTGIHQESYAELVVLGETGPGRIARLHIFLNDYHLMIINNGIYE</sequence>
<dbReference type="Proteomes" id="UP000008793">
    <property type="component" value="Plasmid pEB170"/>
</dbReference>
<geneLocation type="plasmid" evidence="1 2">
    <name>pEB170</name>
</geneLocation>